<accession>A0AAN1QCE0</accession>
<reference evidence="2 3" key="1">
    <citation type="submission" date="2018-11" db="EMBL/GenBank/DDBJ databases">
        <title>Complete genome sequence of multidrug-resistant Aeromonas veronii strain MS-18-37.</title>
        <authorList>
            <person name="Abdelhamed H."/>
            <person name="Lawrence M."/>
            <person name="Waldbieser G."/>
        </authorList>
    </citation>
    <scope>NUCLEOTIDE SEQUENCE [LARGE SCALE GENOMIC DNA]</scope>
    <source>
        <strain evidence="2 3">MS-18-37</strain>
    </source>
</reference>
<name>A0AAN1QCE0_AERVE</name>
<evidence type="ECO:0000313" key="2">
    <source>
        <dbReference type="EMBL" id="AYV36345.1"/>
    </source>
</evidence>
<organism evidence="2 3">
    <name type="scientific">Aeromonas veronii</name>
    <dbReference type="NCBI Taxonomy" id="654"/>
    <lineage>
        <taxon>Bacteria</taxon>
        <taxon>Pseudomonadati</taxon>
        <taxon>Pseudomonadota</taxon>
        <taxon>Gammaproteobacteria</taxon>
        <taxon>Aeromonadales</taxon>
        <taxon>Aeromonadaceae</taxon>
        <taxon>Aeromonas</taxon>
    </lineage>
</organism>
<feature type="domain" description="YagK/YfjJ C-terminal" evidence="1">
    <location>
        <begin position="44"/>
        <end position="224"/>
    </location>
</feature>
<evidence type="ECO:0000259" key="1">
    <source>
        <dbReference type="Pfam" id="PF11726"/>
    </source>
</evidence>
<protein>
    <submittedName>
        <fullName evidence="2">Inovirus Gp2 family protein</fullName>
    </submittedName>
</protein>
<proteinExistence type="predicted"/>
<dbReference type="EMBL" id="CP033604">
    <property type="protein sequence ID" value="AYV36345.1"/>
    <property type="molecule type" value="Genomic_DNA"/>
</dbReference>
<evidence type="ECO:0000313" key="3">
    <source>
        <dbReference type="Proteomes" id="UP000267614"/>
    </source>
</evidence>
<dbReference type="AlphaFoldDB" id="A0AAN1QCE0"/>
<dbReference type="InterPro" id="IPR057271">
    <property type="entry name" value="YagK_YfjJ_C"/>
</dbReference>
<sequence length="226" mass="26210">MEFNMFNTLNEYRVAAERHYQKNGYTFDKDNLSKIVAVMHHAFAQYSRVFAFRVDLRFPDNLFTRMLSEGSSRYHGAVLKAFFAELEKLFVLDQLSQATNGKRVRKTAIRYVWAREQTAEAVVPHYHLMFFLNGDAYCSLGRFKSENMNLANKLRVAWHRAVFEADVSIDFCRRRGLVELSEEGQHEVFSDDPVAIKKVLLHAAYLAKKESKRRGEGYQCFGGSNL</sequence>
<gene>
    <name evidence="2" type="ORF">EFI48_05700</name>
</gene>
<dbReference type="Pfam" id="PF11726">
    <property type="entry name" value="YagK_YfjJ_C"/>
    <property type="match status" value="1"/>
</dbReference>
<dbReference type="Proteomes" id="UP000267614">
    <property type="component" value="Chromosome"/>
</dbReference>